<dbReference type="EMBL" id="BAABGP010000016">
    <property type="protein sequence ID" value="GAA4486850.1"/>
    <property type="molecule type" value="Genomic_DNA"/>
</dbReference>
<dbReference type="Gene3D" id="3.40.50.300">
    <property type="entry name" value="P-loop containing nucleotide triphosphate hydrolases"/>
    <property type="match status" value="1"/>
</dbReference>
<name>A0ABP8PGY2_9MICO</name>
<sequence>MNANTEYEPSEAIVGFEITGDPLLGGEFISLRRGLTVLYGLNGAGKSRLLRGIHGALLGVASDVEVGVVVRAMPGPVADALAAAITPGHARLRLSADQVIERLISDRAGDSNPPLTAELLSTRLFLLMPTGTAAHPSWDAWPVADLSHPVIASEFQEVTDLARDFEQNSPDNQEEWDSAFAAYQEQTSQYTLSADERPPTARRHQQSVQSEHFLMYNVEDSLEFTPAIEIEKGIDLGADVLALDRDPDDATRALLGKILRAMALENAFSAEVQGFAGPGESMHARGDRELDTHELRGVADSVSSQELAEFLSEVAEHIAEALAARVNTILAMLMPDPPTAVLQLAPIAFRTVLPPLSWSFTTPRMAGHGVELTALSRAEQYWAKQAINAALYLHQRSLTPPTDPLRPAIALLDEPESGLHRAAEARMVQALHEYSIDPRCVLFAATHSPELLDDPSANLIEVQRGSGERGGSQVQRLDLADRKALERLGLTASDLLRWPRVFLLVEGVHDQSLLEAFLGERLRRARIEIIPIHGARNLSGSVDSQVLFSHTRAHVVALLDKVRGDDVRSAWSAALALERQGDSDAAADLVVSRISDKTDESGHLVSWLTAALQRGMSDRIAPEGLELADVIEYLPVQDFVPRAKDWEALHEEHRAARQDPKKSTPSDFKKWLTAKYQVNFSPSSLRESAQRVSTPAEFLRLMDRLEALSIDAR</sequence>
<evidence type="ECO:0000313" key="1">
    <source>
        <dbReference type="EMBL" id="GAA4486850.1"/>
    </source>
</evidence>
<organism evidence="1 2">
    <name type="scientific">Microbacterium panaciterrae</name>
    <dbReference type="NCBI Taxonomy" id="985759"/>
    <lineage>
        <taxon>Bacteria</taxon>
        <taxon>Bacillati</taxon>
        <taxon>Actinomycetota</taxon>
        <taxon>Actinomycetes</taxon>
        <taxon>Micrococcales</taxon>
        <taxon>Microbacteriaceae</taxon>
        <taxon>Microbacterium</taxon>
    </lineage>
</organism>
<protein>
    <submittedName>
        <fullName evidence="1">Uncharacterized protein</fullName>
    </submittedName>
</protein>
<dbReference type="InterPro" id="IPR027417">
    <property type="entry name" value="P-loop_NTPase"/>
</dbReference>
<comment type="caution">
    <text evidence="1">The sequence shown here is derived from an EMBL/GenBank/DDBJ whole genome shotgun (WGS) entry which is preliminary data.</text>
</comment>
<keyword evidence="2" id="KW-1185">Reference proteome</keyword>
<accession>A0ABP8PGY2</accession>
<dbReference type="CDD" id="cd00267">
    <property type="entry name" value="ABC_ATPase"/>
    <property type="match status" value="1"/>
</dbReference>
<dbReference type="RefSeq" id="WP_345187210.1">
    <property type="nucleotide sequence ID" value="NZ_BAABGP010000016.1"/>
</dbReference>
<evidence type="ECO:0000313" key="2">
    <source>
        <dbReference type="Proteomes" id="UP001500731"/>
    </source>
</evidence>
<reference evidence="2" key="1">
    <citation type="journal article" date="2019" name="Int. J. Syst. Evol. Microbiol.">
        <title>The Global Catalogue of Microorganisms (GCM) 10K type strain sequencing project: providing services to taxonomists for standard genome sequencing and annotation.</title>
        <authorList>
            <consortium name="The Broad Institute Genomics Platform"/>
            <consortium name="The Broad Institute Genome Sequencing Center for Infectious Disease"/>
            <person name="Wu L."/>
            <person name="Ma J."/>
        </authorList>
    </citation>
    <scope>NUCLEOTIDE SEQUENCE [LARGE SCALE GENOMIC DNA]</scope>
    <source>
        <strain evidence="2">JCM 17839</strain>
    </source>
</reference>
<proteinExistence type="predicted"/>
<dbReference type="SUPFAM" id="SSF52540">
    <property type="entry name" value="P-loop containing nucleoside triphosphate hydrolases"/>
    <property type="match status" value="1"/>
</dbReference>
<gene>
    <name evidence="1" type="ORF">GCM10023171_23650</name>
</gene>
<dbReference type="Proteomes" id="UP001500731">
    <property type="component" value="Unassembled WGS sequence"/>
</dbReference>